<dbReference type="RefSeq" id="WP_153727941.1">
    <property type="nucleotide sequence ID" value="NZ_WJNH01000003.1"/>
</dbReference>
<evidence type="ECO:0000313" key="2">
    <source>
        <dbReference type="EMBL" id="MRG86020.1"/>
    </source>
</evidence>
<sequence>MKQLSIHELQRYLALQYKEGSTSSALFLKLVEEIGEVAEVLNQLEGRKENTGDTSLEKELVDVIHYAVAIASINNIDLSKAIIKKDRQAAIKYNQSPNLEEFIEIQNKDIHRN</sequence>
<comment type="caution">
    <text evidence="2">The sequence shown here is derived from an EMBL/GenBank/DDBJ whole genome shotgun (WGS) entry which is preliminary data.</text>
</comment>
<gene>
    <name evidence="2" type="ORF">GH754_06715</name>
</gene>
<dbReference type="AlphaFoldDB" id="A0A6G1X567"/>
<dbReference type="Proteomes" id="UP000480185">
    <property type="component" value="Unassembled WGS sequence"/>
</dbReference>
<dbReference type="Gene3D" id="1.10.287.1080">
    <property type="entry name" value="MazG-like"/>
    <property type="match status" value="1"/>
</dbReference>
<evidence type="ECO:0000259" key="1">
    <source>
        <dbReference type="Pfam" id="PF03819"/>
    </source>
</evidence>
<keyword evidence="2" id="KW-0378">Hydrolase</keyword>
<dbReference type="GO" id="GO:0016787">
    <property type="term" value="F:hydrolase activity"/>
    <property type="evidence" value="ECO:0007669"/>
    <property type="project" value="UniProtKB-KW"/>
</dbReference>
<dbReference type="Pfam" id="PF03819">
    <property type="entry name" value="MazG"/>
    <property type="match status" value="1"/>
</dbReference>
<dbReference type="SUPFAM" id="SSF101386">
    <property type="entry name" value="all-alpha NTP pyrophosphatases"/>
    <property type="match status" value="1"/>
</dbReference>
<dbReference type="PANTHER" id="PTHR42702">
    <property type="entry name" value="NUCLEOTIDE PYROPHOSPHOHYDROLASE"/>
    <property type="match status" value="1"/>
</dbReference>
<dbReference type="InterPro" id="IPR004518">
    <property type="entry name" value="MazG-like_dom"/>
</dbReference>
<organism evidence="2 3">
    <name type="scientific">Salinibacillus xinjiangensis</name>
    <dbReference type="NCBI Taxonomy" id="1229268"/>
    <lineage>
        <taxon>Bacteria</taxon>
        <taxon>Bacillati</taxon>
        <taxon>Bacillota</taxon>
        <taxon>Bacilli</taxon>
        <taxon>Bacillales</taxon>
        <taxon>Bacillaceae</taxon>
        <taxon>Salinibacillus</taxon>
    </lineage>
</organism>
<keyword evidence="3" id="KW-1185">Reference proteome</keyword>
<accession>A0A6G1X567</accession>
<dbReference type="OrthoDB" id="2061841at2"/>
<name>A0A6G1X567_9BACI</name>
<reference evidence="2 3" key="1">
    <citation type="submission" date="2019-11" db="EMBL/GenBank/DDBJ databases">
        <authorList>
            <person name="Li J."/>
        </authorList>
    </citation>
    <scope>NUCLEOTIDE SEQUENCE [LARGE SCALE GENOMIC DNA]</scope>
    <source>
        <strain evidence="2 3">J4</strain>
    </source>
</reference>
<feature type="domain" description="NTP pyrophosphohydrolase MazG-like" evidence="1">
    <location>
        <begin position="22"/>
        <end position="82"/>
    </location>
</feature>
<dbReference type="EMBL" id="WJNH01000003">
    <property type="protein sequence ID" value="MRG86020.1"/>
    <property type="molecule type" value="Genomic_DNA"/>
</dbReference>
<evidence type="ECO:0000313" key="3">
    <source>
        <dbReference type="Proteomes" id="UP000480185"/>
    </source>
</evidence>
<proteinExistence type="predicted"/>
<dbReference type="PANTHER" id="PTHR42702:SF1">
    <property type="entry name" value="REGULATORY PROTEIN FOR BETA-LACTAMASE"/>
    <property type="match status" value="1"/>
</dbReference>
<protein>
    <submittedName>
        <fullName evidence="2">Nucleotide pyrophosphohydrolase</fullName>
    </submittedName>
</protein>